<feature type="region of interest" description="Disordered" evidence="1">
    <location>
        <begin position="1"/>
        <end position="29"/>
    </location>
</feature>
<dbReference type="GO" id="GO:0004386">
    <property type="term" value="F:helicase activity"/>
    <property type="evidence" value="ECO:0007669"/>
    <property type="project" value="UniProtKB-KW"/>
</dbReference>
<evidence type="ECO:0000313" key="4">
    <source>
        <dbReference type="Proteomes" id="UP000076580"/>
    </source>
</evidence>
<feature type="compositionally biased region" description="Low complexity" evidence="1">
    <location>
        <begin position="14"/>
        <end position="26"/>
    </location>
</feature>
<organism evidence="3 4">
    <name type="scientific">Drechmeria coniospora</name>
    <name type="common">Nematophagous fungus</name>
    <name type="synonym">Meria coniospora</name>
    <dbReference type="NCBI Taxonomy" id="98403"/>
    <lineage>
        <taxon>Eukaryota</taxon>
        <taxon>Fungi</taxon>
        <taxon>Dikarya</taxon>
        <taxon>Ascomycota</taxon>
        <taxon>Pezizomycotina</taxon>
        <taxon>Sordariomycetes</taxon>
        <taxon>Hypocreomycetidae</taxon>
        <taxon>Hypocreales</taxon>
        <taxon>Ophiocordycipitaceae</taxon>
        <taxon>Drechmeria</taxon>
    </lineage>
</organism>
<name>A0A151GCZ5_DRECN</name>
<dbReference type="GeneID" id="63719582"/>
<dbReference type="EMBL" id="LAYC01000003">
    <property type="protein sequence ID" value="KYK54978.1"/>
    <property type="molecule type" value="Genomic_DNA"/>
</dbReference>
<evidence type="ECO:0000313" key="3">
    <source>
        <dbReference type="EMBL" id="KYK54978.1"/>
    </source>
</evidence>
<comment type="caution">
    <text evidence="3">The sequence shown here is derived from an EMBL/GenBank/DDBJ whole genome shotgun (WGS) entry which is preliminary data.</text>
</comment>
<keyword evidence="3" id="KW-0547">Nucleotide-binding</keyword>
<dbReference type="PANTHER" id="PTHR40780:SF2">
    <property type="entry name" value="DUF3669 DOMAIN-CONTAINING PROTEIN"/>
    <property type="match status" value="1"/>
</dbReference>
<feature type="domain" description="DUF3669" evidence="2">
    <location>
        <begin position="324"/>
        <end position="388"/>
    </location>
</feature>
<sequence length="417" mass="45976">MTSETPTNRRRLNASSSSDSAAVSGSPTFAPDVAENLELHSLLDPIADGKASPNATALQPNLDFADSELKRMLSIRNPISTLSTAAERHNQAQTIGTESFKKIGAGAYGTILAQDGKLIVFKLAKSGDDDALRNDYEKHSLIARYFNKYSVNELGIPECIDFIPKSNIEFFSQRPSLTQAAEALCYFPTGALISERILPLPLPVRQLLIDKYCSEKIKAEALCAVANKDCLIRVYLGSMAGRGIGKFFSLRNFKMHLGMMHSIQLDVDGMARRMGIAMAVMHWAAMTDARDVEFILGSATAKTTIQGSPSSYTLKDLSQRVTQLWVLDFNQVRSITMDAAGVNQAVEAAIINDPYIPRPLRNSSIERSVWSSFVKSYIEASDMIIQDQHDPGMAELPRMFIQGFIDVVRQMSLSQHK</sequence>
<dbReference type="AlphaFoldDB" id="A0A151GCZ5"/>
<dbReference type="Pfam" id="PF12417">
    <property type="entry name" value="DUF3669"/>
    <property type="match status" value="1"/>
</dbReference>
<dbReference type="RefSeq" id="XP_040654330.1">
    <property type="nucleotide sequence ID" value="XM_040804226.1"/>
</dbReference>
<dbReference type="InParanoid" id="A0A151GCZ5"/>
<evidence type="ECO:0000256" key="1">
    <source>
        <dbReference type="SAM" id="MobiDB-lite"/>
    </source>
</evidence>
<dbReference type="PANTHER" id="PTHR40780">
    <property type="entry name" value="DUF3669 DOMAIN-CONTAINING PROTEIN"/>
    <property type="match status" value="1"/>
</dbReference>
<dbReference type="Proteomes" id="UP000076580">
    <property type="component" value="Chromosome 03"/>
</dbReference>
<proteinExistence type="predicted"/>
<keyword evidence="3" id="KW-0378">Hydrolase</keyword>
<keyword evidence="3" id="KW-0067">ATP-binding</keyword>
<protein>
    <submittedName>
        <fullName evidence="3">Pre-mRNA splicing factor ATP-dependent RNA helicase PRP43</fullName>
    </submittedName>
</protein>
<accession>A0A151GCZ5</accession>
<reference evidence="3 4" key="1">
    <citation type="journal article" date="2016" name="Sci. Rep.">
        <title>Insights into Adaptations to a Near-Obligate Nematode Endoparasitic Lifestyle from the Finished Genome of Drechmeria coniospora.</title>
        <authorList>
            <person name="Zhang L."/>
            <person name="Zhou Z."/>
            <person name="Guo Q."/>
            <person name="Fokkens L."/>
            <person name="Miskei M."/>
            <person name="Pocsi I."/>
            <person name="Zhang W."/>
            <person name="Chen M."/>
            <person name="Wang L."/>
            <person name="Sun Y."/>
            <person name="Donzelli B.G."/>
            <person name="Gibson D.M."/>
            <person name="Nelson D.R."/>
            <person name="Luo J.G."/>
            <person name="Rep M."/>
            <person name="Liu H."/>
            <person name="Yang S."/>
            <person name="Wang J."/>
            <person name="Krasnoff S.B."/>
            <person name="Xu Y."/>
            <person name="Molnar I."/>
            <person name="Lin M."/>
        </authorList>
    </citation>
    <scope>NUCLEOTIDE SEQUENCE [LARGE SCALE GENOMIC DNA]</scope>
    <source>
        <strain evidence="3 4">ARSEF 6962</strain>
    </source>
</reference>
<dbReference type="InterPro" id="IPR022137">
    <property type="entry name" value="Znf_prot_DUF3669"/>
</dbReference>
<gene>
    <name evidence="3" type="ORF">DCS_06939</name>
</gene>
<keyword evidence="3" id="KW-0347">Helicase</keyword>
<keyword evidence="4" id="KW-1185">Reference proteome</keyword>
<evidence type="ECO:0000259" key="2">
    <source>
        <dbReference type="Pfam" id="PF12417"/>
    </source>
</evidence>